<evidence type="ECO:0000256" key="2">
    <source>
        <dbReference type="SAM" id="Phobius"/>
    </source>
</evidence>
<dbReference type="KEGG" id="caj:CIG1485E_0218"/>
<dbReference type="Proteomes" id="UP000028486">
    <property type="component" value="Chromosome"/>
</dbReference>
<gene>
    <name evidence="3" type="ORF">CIG1485E_0218</name>
</gene>
<dbReference type="STRING" id="1244531.CIG2463D_0223"/>
<keyword evidence="4" id="KW-1185">Reference proteome</keyword>
<keyword evidence="2" id="KW-0812">Transmembrane</keyword>
<reference evidence="4" key="1">
    <citation type="journal article" date="2014" name="Genome Announc.">
        <title>Complete Genome Sequence of Campylobacter iguaniorum Strain 1485ET, Isolated from a Bearded Dragon (Pogona vitticeps).</title>
        <authorList>
            <person name="Gilbert M.J."/>
            <person name="Miller W.G."/>
            <person name="Yee E."/>
            <person name="Kik M."/>
            <person name="Wagenaar J.A."/>
            <person name="Duim B."/>
        </authorList>
    </citation>
    <scope>NUCLEOTIDE SEQUENCE [LARGE SCALE GENOMIC DNA]</scope>
    <source>
        <strain evidence="4">1485E</strain>
    </source>
</reference>
<proteinExistence type="predicted"/>
<sequence length="135" mass="15753">MFKLIKSTIFWTLLYKFRKKVLLILALVLVIFFSNFIYSDVVNYLNLTSQTELIKYALITKWVIVLSSLFVIVALVFNIFNAKNSKKDEAINAKIPEPKPKNKIKSSDLSEREKSFLNKKIRSKTEILMDKKSKD</sequence>
<keyword evidence="2" id="KW-0472">Membrane</keyword>
<feature type="transmembrane region" description="Helical" evidence="2">
    <location>
        <begin position="21"/>
        <end position="39"/>
    </location>
</feature>
<dbReference type="eggNOG" id="ENOG5031QV2">
    <property type="taxonomic scope" value="Bacteria"/>
</dbReference>
<dbReference type="OrthoDB" id="5349252at2"/>
<feature type="region of interest" description="Disordered" evidence="1">
    <location>
        <begin position="96"/>
        <end position="116"/>
    </location>
</feature>
<accession>A0A076FE38</accession>
<organism evidence="3 4">
    <name type="scientific">Campylobacter iguaniorum</name>
    <dbReference type="NCBI Taxonomy" id="1244531"/>
    <lineage>
        <taxon>Bacteria</taxon>
        <taxon>Pseudomonadati</taxon>
        <taxon>Campylobacterota</taxon>
        <taxon>Epsilonproteobacteria</taxon>
        <taxon>Campylobacterales</taxon>
        <taxon>Campylobacteraceae</taxon>
        <taxon>Campylobacter</taxon>
    </lineage>
</organism>
<keyword evidence="2" id="KW-1133">Transmembrane helix</keyword>
<dbReference type="RefSeq" id="WP_038452764.1">
    <property type="nucleotide sequence ID" value="NZ_CP009043.1"/>
</dbReference>
<dbReference type="EMBL" id="CP009043">
    <property type="protein sequence ID" value="AII14089.1"/>
    <property type="molecule type" value="Genomic_DNA"/>
</dbReference>
<dbReference type="AlphaFoldDB" id="A0A076FE38"/>
<evidence type="ECO:0000313" key="4">
    <source>
        <dbReference type="Proteomes" id="UP000028486"/>
    </source>
</evidence>
<protein>
    <submittedName>
        <fullName evidence="3">Hypothetical membrane protein</fullName>
    </submittedName>
</protein>
<evidence type="ECO:0000256" key="1">
    <source>
        <dbReference type="SAM" id="MobiDB-lite"/>
    </source>
</evidence>
<name>A0A076FE38_9BACT</name>
<evidence type="ECO:0000313" key="3">
    <source>
        <dbReference type="EMBL" id="AII14089.1"/>
    </source>
</evidence>
<feature type="transmembrane region" description="Helical" evidence="2">
    <location>
        <begin position="59"/>
        <end position="80"/>
    </location>
</feature>
<dbReference type="HOGENOM" id="CLU_1923213_0_0_7"/>